<accession>E4ZK98</accession>
<protein>
    <submittedName>
        <fullName evidence="2">Uncharacterized protein</fullName>
    </submittedName>
</protein>
<dbReference type="EMBL" id="FP929072">
    <property type="protein sequence ID" value="CBX91693.1"/>
    <property type="molecule type" value="Genomic_DNA"/>
</dbReference>
<feature type="compositionally biased region" description="Low complexity" evidence="1">
    <location>
        <begin position="580"/>
        <end position="598"/>
    </location>
</feature>
<dbReference type="OMA" id="NDPVFDC"/>
<dbReference type="HOGENOM" id="CLU_509970_0_0_1"/>
<reference evidence="3" key="1">
    <citation type="journal article" date="2011" name="Nat. Commun.">
        <title>Effector diversification within compartments of the Leptosphaeria maculans genome affected by Repeat-Induced Point mutations.</title>
        <authorList>
            <person name="Rouxel T."/>
            <person name="Grandaubert J."/>
            <person name="Hane J.K."/>
            <person name="Hoede C."/>
            <person name="van de Wouw A.P."/>
            <person name="Couloux A."/>
            <person name="Dominguez V."/>
            <person name="Anthouard V."/>
            <person name="Bally P."/>
            <person name="Bourras S."/>
            <person name="Cozijnsen A.J."/>
            <person name="Ciuffetti L.M."/>
            <person name="Degrave A."/>
            <person name="Dilmaghani A."/>
            <person name="Duret L."/>
            <person name="Fudal I."/>
            <person name="Goodwin S.B."/>
            <person name="Gout L."/>
            <person name="Glaser N."/>
            <person name="Linglin J."/>
            <person name="Kema G.H.J."/>
            <person name="Lapalu N."/>
            <person name="Lawrence C.B."/>
            <person name="May K."/>
            <person name="Meyer M."/>
            <person name="Ollivier B."/>
            <person name="Poulain J."/>
            <person name="Schoch C.L."/>
            <person name="Simon A."/>
            <person name="Spatafora J.W."/>
            <person name="Stachowiak A."/>
            <person name="Turgeon B.G."/>
            <person name="Tyler B.M."/>
            <person name="Vincent D."/>
            <person name="Weissenbach J."/>
            <person name="Amselem J."/>
            <person name="Quesneville H."/>
            <person name="Oliver R.P."/>
            <person name="Wincker P."/>
            <person name="Balesdent M.-H."/>
            <person name="Howlett B.J."/>
        </authorList>
    </citation>
    <scope>NUCLEOTIDE SEQUENCE [LARGE SCALE GENOMIC DNA]</scope>
    <source>
        <strain evidence="3">JN3 / isolate v23.1.3 / race Av1-4-5-6-7-8</strain>
    </source>
</reference>
<dbReference type="RefSeq" id="XP_003835058.1">
    <property type="nucleotide sequence ID" value="XM_003835010.1"/>
</dbReference>
<name>E4ZK98_LEPMJ</name>
<dbReference type="AlphaFoldDB" id="E4ZK98"/>
<feature type="region of interest" description="Disordered" evidence="1">
    <location>
        <begin position="577"/>
        <end position="598"/>
    </location>
</feature>
<sequence length="598" mass="64960">MSASAFWANKTDSVKLTNSTSPILTELPPKRTATSTKMKKGLVLKPMNNGAVQPPSAATNGKLSWADTEDDDNLPALPGLRKDRAIATLEAAVSQKDARIGDLEAYGGTTALRIEQLEASSTEKDALLSSLDAVVENHLARTSELEYVVKEKNARIFDLEEENKLQSSHVQRLVAQVDEKNCRIAILEKELDTKAAIIRELKTTSDALLPASVSKAEIPKFKAELELAPIDTCEQSEKLEQSGPESDFEVNQIPVLCEIEGASTPVNSSVTSPVIDASDKAKIANGPTFTNTEFPVFVTEETLKAVPPAPAPKKLTFPINWAKYSQKAVQTAMSPAEKKLQLKQHGKDDMSPPTGLAAKMKRDPSAGAPGFNPSLDIRQLPLAKRMAYGNGPEVAIKMGNVKLGSLPKFMLMQCSGKAHKHFSAHPDATSFVLPANSMAIEAAKLHMKWMDEMTYQGRVYSVTLNAGAKHDLKNLQICRAARILGLNNTYIGHFTKQLCDRIRNNDATVELMDLICTLSIPENDPVFDCLANNLATRRARKAAEFDVDAVAKLEAKHPALAKKLATISACLTGRAKQGRSRGSSTRASSSDSRYLVFN</sequence>
<evidence type="ECO:0000313" key="2">
    <source>
        <dbReference type="EMBL" id="CBX91693.1"/>
    </source>
</evidence>
<gene>
    <name evidence="2" type="ORF">LEMA_P072010.1</name>
</gene>
<organism evidence="3">
    <name type="scientific">Leptosphaeria maculans (strain JN3 / isolate v23.1.3 / race Av1-4-5-6-7-8)</name>
    <name type="common">Blackleg fungus</name>
    <name type="synonym">Phoma lingam</name>
    <dbReference type="NCBI Taxonomy" id="985895"/>
    <lineage>
        <taxon>Eukaryota</taxon>
        <taxon>Fungi</taxon>
        <taxon>Dikarya</taxon>
        <taxon>Ascomycota</taxon>
        <taxon>Pezizomycotina</taxon>
        <taxon>Dothideomycetes</taxon>
        <taxon>Pleosporomycetidae</taxon>
        <taxon>Pleosporales</taxon>
        <taxon>Pleosporineae</taxon>
        <taxon>Leptosphaeriaceae</taxon>
        <taxon>Plenodomus</taxon>
        <taxon>Plenodomus lingam/Leptosphaeria maculans species complex</taxon>
    </lineage>
</organism>
<evidence type="ECO:0000256" key="1">
    <source>
        <dbReference type="SAM" id="MobiDB-lite"/>
    </source>
</evidence>
<dbReference type="eggNOG" id="ENOG502RH97">
    <property type="taxonomic scope" value="Eukaryota"/>
</dbReference>
<dbReference type="VEuPathDB" id="FungiDB:LEMA_P072010.1"/>
<dbReference type="InParanoid" id="E4ZK98"/>
<evidence type="ECO:0000313" key="3">
    <source>
        <dbReference type="Proteomes" id="UP000002668"/>
    </source>
</evidence>
<proteinExistence type="predicted"/>
<feature type="region of interest" description="Disordered" evidence="1">
    <location>
        <begin position="46"/>
        <end position="69"/>
    </location>
</feature>
<dbReference type="OrthoDB" id="3776185at2759"/>
<dbReference type="Proteomes" id="UP000002668">
    <property type="component" value="Genome"/>
</dbReference>
<dbReference type="GeneID" id="13287961"/>
<keyword evidence="3" id="KW-1185">Reference proteome</keyword>